<dbReference type="EMBL" id="JBHSHD010000016">
    <property type="protein sequence ID" value="MFC4822246.1"/>
    <property type="molecule type" value="Genomic_DNA"/>
</dbReference>
<dbReference type="Proteomes" id="UP001595886">
    <property type="component" value="Unassembled WGS sequence"/>
</dbReference>
<comment type="caution">
    <text evidence="1">The sequence shown here is derived from an EMBL/GenBank/DDBJ whole genome shotgun (WGS) entry which is preliminary data.</text>
</comment>
<evidence type="ECO:0000313" key="2">
    <source>
        <dbReference type="Proteomes" id="UP001595886"/>
    </source>
</evidence>
<evidence type="ECO:0000313" key="1">
    <source>
        <dbReference type="EMBL" id="MFC4822246.1"/>
    </source>
</evidence>
<sequence>MKRSLKEAGTLEVGSLLGDLKLLSKTVRSHAAAHDVAVWINAGGDVFVSRTNNAPALTSDLFVGTYGLGINASQIYDDLAALRHERVAGAIIFR</sequence>
<reference evidence="2" key="1">
    <citation type="journal article" date="2019" name="Int. J. Syst. Evol. Microbiol.">
        <title>The Global Catalogue of Microorganisms (GCM) 10K type strain sequencing project: providing services to taxonomists for standard genome sequencing and annotation.</title>
        <authorList>
            <consortium name="The Broad Institute Genomics Platform"/>
            <consortium name="The Broad Institute Genome Sequencing Center for Infectious Disease"/>
            <person name="Wu L."/>
            <person name="Ma J."/>
        </authorList>
    </citation>
    <scope>NUCLEOTIDE SEQUENCE [LARGE SCALE GENOMIC DNA]</scope>
    <source>
        <strain evidence="2">CCUG 30340</strain>
    </source>
</reference>
<dbReference type="RefSeq" id="WP_380022526.1">
    <property type="nucleotide sequence ID" value="NZ_JBHSHD010000016.1"/>
</dbReference>
<accession>A0ABV9QZM6</accession>
<gene>
    <name evidence="1" type="ORF">ACFO6Q_18105</name>
</gene>
<proteinExistence type="predicted"/>
<keyword evidence="2" id="KW-1185">Reference proteome</keyword>
<organism evidence="1 2">
    <name type="scientific">Dokdonella ginsengisoli</name>
    <dbReference type="NCBI Taxonomy" id="363846"/>
    <lineage>
        <taxon>Bacteria</taxon>
        <taxon>Pseudomonadati</taxon>
        <taxon>Pseudomonadota</taxon>
        <taxon>Gammaproteobacteria</taxon>
        <taxon>Lysobacterales</taxon>
        <taxon>Rhodanobacteraceae</taxon>
        <taxon>Dokdonella</taxon>
    </lineage>
</organism>
<name>A0ABV9QZM6_9GAMM</name>
<protein>
    <submittedName>
        <fullName evidence="1">Uncharacterized protein</fullName>
    </submittedName>
</protein>